<dbReference type="CDD" id="cd06261">
    <property type="entry name" value="TM_PBP2"/>
    <property type="match status" value="1"/>
</dbReference>
<feature type="transmembrane region" description="Helical" evidence="7">
    <location>
        <begin position="9"/>
        <end position="30"/>
    </location>
</feature>
<keyword evidence="3" id="KW-1003">Cell membrane</keyword>
<reference evidence="9 10" key="1">
    <citation type="journal article" date="2015" name="Stand. Genomic Sci.">
        <title>Genomic Encyclopedia of Bacterial and Archaeal Type Strains, Phase III: the genomes of soil and plant-associated and newly described type strains.</title>
        <authorList>
            <person name="Whitman W.B."/>
            <person name="Woyke T."/>
            <person name="Klenk H.P."/>
            <person name="Zhou Y."/>
            <person name="Lilburn T.G."/>
            <person name="Beck B.J."/>
            <person name="De Vos P."/>
            <person name="Vandamme P."/>
            <person name="Eisen J.A."/>
            <person name="Garrity G."/>
            <person name="Hugenholtz P."/>
            <person name="Kyrpides N.C."/>
        </authorList>
    </citation>
    <scope>NUCLEOTIDE SEQUENCE [LARGE SCALE GENOMIC DNA]</scope>
    <source>
        <strain evidence="9 10">VKM Ac-2540</strain>
    </source>
</reference>
<dbReference type="Proteomes" id="UP000292027">
    <property type="component" value="Unassembled WGS sequence"/>
</dbReference>
<sequence length="279" mass="31370">MTKVRKRRILLYAVLVIGVVPTLLPFVWLVRSALMDNNQMFIAPPQWIPRPFEWSNFSGALTAQPFARYFLNTMIIEVFTVIGTLLTCSIAAFSFSRLRWRGRNVVFGILLSGLMLPQAVLLVPTFLMWDAVQAINTYYPLIVPAWLGGAGGGIFNVFLLRQFFLTIPYELDEAAYIDGASPLRVFWQVIVPLSKPALMVVGIFTFIRTWNEFLDPLIYLNDSSKFTLALGLASFQGTYNAQWGYLMAAATATILPIVVLFFFAQRYLIEGVTLTGVKG</sequence>
<organism evidence="9 10">
    <name type="scientific">Kribbella rubisoli</name>
    <dbReference type="NCBI Taxonomy" id="3075929"/>
    <lineage>
        <taxon>Bacteria</taxon>
        <taxon>Bacillati</taxon>
        <taxon>Actinomycetota</taxon>
        <taxon>Actinomycetes</taxon>
        <taxon>Propionibacteriales</taxon>
        <taxon>Kribbellaceae</taxon>
        <taxon>Kribbella</taxon>
    </lineage>
</organism>
<dbReference type="PROSITE" id="PS50928">
    <property type="entry name" value="ABC_TM1"/>
    <property type="match status" value="1"/>
</dbReference>
<evidence type="ECO:0000313" key="10">
    <source>
        <dbReference type="Proteomes" id="UP000292027"/>
    </source>
</evidence>
<feature type="transmembrane region" description="Helical" evidence="7">
    <location>
        <begin position="105"/>
        <end position="129"/>
    </location>
</feature>
<dbReference type="AlphaFoldDB" id="A0A4Q7X194"/>
<feature type="transmembrane region" description="Helical" evidence="7">
    <location>
        <begin position="185"/>
        <end position="207"/>
    </location>
</feature>
<dbReference type="Pfam" id="PF00528">
    <property type="entry name" value="BPD_transp_1"/>
    <property type="match status" value="1"/>
</dbReference>
<dbReference type="InterPro" id="IPR000515">
    <property type="entry name" value="MetI-like"/>
</dbReference>
<feature type="transmembrane region" description="Helical" evidence="7">
    <location>
        <begin position="69"/>
        <end position="93"/>
    </location>
</feature>
<feature type="domain" description="ABC transmembrane type-1" evidence="8">
    <location>
        <begin position="70"/>
        <end position="264"/>
    </location>
</feature>
<evidence type="ECO:0000256" key="6">
    <source>
        <dbReference type="ARBA" id="ARBA00023136"/>
    </source>
</evidence>
<dbReference type="Gene3D" id="1.10.3720.10">
    <property type="entry name" value="MetI-like"/>
    <property type="match status" value="1"/>
</dbReference>
<keyword evidence="10" id="KW-1185">Reference proteome</keyword>
<dbReference type="PANTHER" id="PTHR43744">
    <property type="entry name" value="ABC TRANSPORTER PERMEASE PROTEIN MG189-RELATED-RELATED"/>
    <property type="match status" value="1"/>
</dbReference>
<evidence type="ECO:0000256" key="3">
    <source>
        <dbReference type="ARBA" id="ARBA00022475"/>
    </source>
</evidence>
<evidence type="ECO:0000313" key="9">
    <source>
        <dbReference type="EMBL" id="RZU16213.1"/>
    </source>
</evidence>
<dbReference type="GO" id="GO:0005886">
    <property type="term" value="C:plasma membrane"/>
    <property type="evidence" value="ECO:0007669"/>
    <property type="project" value="UniProtKB-SubCell"/>
</dbReference>
<proteinExistence type="inferred from homology"/>
<evidence type="ECO:0000256" key="4">
    <source>
        <dbReference type="ARBA" id="ARBA00022692"/>
    </source>
</evidence>
<dbReference type="OrthoDB" id="61122at2"/>
<evidence type="ECO:0000256" key="1">
    <source>
        <dbReference type="ARBA" id="ARBA00004651"/>
    </source>
</evidence>
<feature type="transmembrane region" description="Helical" evidence="7">
    <location>
        <begin position="243"/>
        <end position="264"/>
    </location>
</feature>
<dbReference type="SUPFAM" id="SSF161098">
    <property type="entry name" value="MetI-like"/>
    <property type="match status" value="1"/>
</dbReference>
<evidence type="ECO:0000259" key="8">
    <source>
        <dbReference type="PROSITE" id="PS50928"/>
    </source>
</evidence>
<dbReference type="RefSeq" id="WP_130445142.1">
    <property type="nucleotide sequence ID" value="NZ_SHKR01000012.1"/>
</dbReference>
<protein>
    <submittedName>
        <fullName evidence="9">Carbohydrate ABC transporter membrane protein 2 (CUT1 family)</fullName>
    </submittedName>
</protein>
<dbReference type="PANTHER" id="PTHR43744:SF12">
    <property type="entry name" value="ABC TRANSPORTER PERMEASE PROTEIN MG189-RELATED"/>
    <property type="match status" value="1"/>
</dbReference>
<dbReference type="InterPro" id="IPR035906">
    <property type="entry name" value="MetI-like_sf"/>
</dbReference>
<comment type="caution">
    <text evidence="9">The sequence shown here is derived from an EMBL/GenBank/DDBJ whole genome shotgun (WGS) entry which is preliminary data.</text>
</comment>
<dbReference type="GO" id="GO:0055085">
    <property type="term" value="P:transmembrane transport"/>
    <property type="evidence" value="ECO:0007669"/>
    <property type="project" value="InterPro"/>
</dbReference>
<gene>
    <name evidence="9" type="ORF">EV645_3763</name>
</gene>
<keyword evidence="2 7" id="KW-0813">Transport</keyword>
<dbReference type="EMBL" id="SHKR01000012">
    <property type="protein sequence ID" value="RZU16213.1"/>
    <property type="molecule type" value="Genomic_DNA"/>
</dbReference>
<keyword evidence="4 7" id="KW-0812">Transmembrane</keyword>
<comment type="similarity">
    <text evidence="7">Belongs to the binding-protein-dependent transport system permease family.</text>
</comment>
<evidence type="ECO:0000256" key="5">
    <source>
        <dbReference type="ARBA" id="ARBA00022989"/>
    </source>
</evidence>
<name>A0A4Q7X194_9ACTN</name>
<evidence type="ECO:0000256" key="2">
    <source>
        <dbReference type="ARBA" id="ARBA00022448"/>
    </source>
</evidence>
<evidence type="ECO:0000256" key="7">
    <source>
        <dbReference type="RuleBase" id="RU363032"/>
    </source>
</evidence>
<keyword evidence="6 7" id="KW-0472">Membrane</keyword>
<feature type="transmembrane region" description="Helical" evidence="7">
    <location>
        <begin position="141"/>
        <end position="164"/>
    </location>
</feature>
<accession>A0A4Q7X194</accession>
<keyword evidence="5 7" id="KW-1133">Transmembrane helix</keyword>
<comment type="subcellular location">
    <subcellularLocation>
        <location evidence="1 7">Cell membrane</location>
        <topology evidence="1 7">Multi-pass membrane protein</topology>
    </subcellularLocation>
</comment>